<keyword evidence="1" id="KW-1133">Transmembrane helix</keyword>
<evidence type="ECO:0000256" key="1">
    <source>
        <dbReference type="SAM" id="Phobius"/>
    </source>
</evidence>
<dbReference type="OrthoDB" id="2157530at2759"/>
<feature type="transmembrane region" description="Helical" evidence="1">
    <location>
        <begin position="124"/>
        <end position="142"/>
    </location>
</feature>
<keyword evidence="1" id="KW-0812">Transmembrane</keyword>
<reference evidence="3" key="1">
    <citation type="submission" date="2021-02" db="EMBL/GenBank/DDBJ databases">
        <title>Genome sequence Cadophora malorum strain M34.</title>
        <authorList>
            <person name="Stefanovic E."/>
            <person name="Vu D."/>
            <person name="Scully C."/>
            <person name="Dijksterhuis J."/>
            <person name="Roader J."/>
            <person name="Houbraken J."/>
        </authorList>
    </citation>
    <scope>NUCLEOTIDE SEQUENCE</scope>
    <source>
        <strain evidence="3">M34</strain>
    </source>
</reference>
<sequence length="883" mass="100973">MGPYSILVPELDVRIRDMDFAAQALRKAITTAAPPRDRDVKQGIFNDALSVVIWHCLKPSFGALVVARIDYIVGAPLGWKVVSVLPMLLITLAAVSKQRPAAAVIVLCILSTLPWISRSFTRLLGSYLCFDTFFSPILWYTYEDISDHTEIRWVMIGCVLDVVYLWTVGITLLFRPLFAIPLVFMSWIGILIAGMIAFDPGWVISIAQSAPHDLKVPGKPLETIPRYMLQKVTFRLNRYVRYWGKKSGILTQKDAVVSSRQRFPYRYMPMYNGIPGHKRDFRLLKILKGASTDAVTCSTVIASLEYPPAYEAISYVWGDPSKERSIVVDYLDLEVTKSAYDIIHRRRSPWQDRLIWIDQVCINQEAGDGNLEKQYQVQMMKEIYQGATRVLAFLRHHEHIVEANKPTPQPDAYLVQSHFAELFYRHDVLGHDPATFKAIYQHESKAAQWDALVAFFANPWFRRVWIVQEAVFARELIVFYGDICLDWKYIAQAVNVIYDQNLLQRFQSSDPYVQSTLRAEYNMGLHNVDSMLELRGDVRYDLPFTLEHVLGACMHAGSTDPRDKIYALLGMTTDRSRDLICPEYGSAVTARTVYTKAMRLIISRRIADQEDNIFSPLTIAGIGFVRNIEDLPSWVPDWSQMQAAPMADIDYRAGTQYMSFVHFPEDLHSVAHLRGFSFDKIKIMSEPQRLDPEWMLDEADDYLRGWFRTVEALARSQVQDPYPFTNEPILEAFVRTALGNRSTYGANSRPSTEQCLGDYEAFYRLMDMKEEIRSHVEGTASNRGREEFERDLMNATERTSRFNSFCGHSLLRKRFCITVGGRMGAVPPLCEEGDLICIINGARTPFVLREENNGRFRLVGCCYIHGSMMGETPAGEMKDFQIV</sequence>
<proteinExistence type="predicted"/>
<dbReference type="InterPro" id="IPR052895">
    <property type="entry name" value="HetReg/Transcr_Mod"/>
</dbReference>
<dbReference type="InterPro" id="IPR010730">
    <property type="entry name" value="HET"/>
</dbReference>
<dbReference type="Pfam" id="PF06985">
    <property type="entry name" value="HET"/>
    <property type="match status" value="1"/>
</dbReference>
<evidence type="ECO:0000313" key="3">
    <source>
        <dbReference type="EMBL" id="KAG4422774.1"/>
    </source>
</evidence>
<dbReference type="EMBL" id="JAFJYH010000044">
    <property type="protein sequence ID" value="KAG4422774.1"/>
    <property type="molecule type" value="Genomic_DNA"/>
</dbReference>
<dbReference type="Pfam" id="PF26639">
    <property type="entry name" value="Het-6_barrel"/>
    <property type="match status" value="1"/>
</dbReference>
<comment type="caution">
    <text evidence="3">The sequence shown here is derived from an EMBL/GenBank/DDBJ whole genome shotgun (WGS) entry which is preliminary data.</text>
</comment>
<keyword evidence="4" id="KW-1185">Reference proteome</keyword>
<protein>
    <recommendedName>
        <fullName evidence="2">Heterokaryon incompatibility domain-containing protein</fullName>
    </recommendedName>
</protein>
<dbReference type="AlphaFoldDB" id="A0A8H7WDD1"/>
<dbReference type="PANTHER" id="PTHR24148">
    <property type="entry name" value="ANKYRIN REPEAT DOMAIN-CONTAINING PROTEIN 39 HOMOLOG-RELATED"/>
    <property type="match status" value="1"/>
</dbReference>
<feature type="transmembrane region" description="Helical" evidence="1">
    <location>
        <begin position="101"/>
        <end position="117"/>
    </location>
</feature>
<name>A0A8H7WDD1_9HELO</name>
<feature type="transmembrane region" description="Helical" evidence="1">
    <location>
        <begin position="154"/>
        <end position="174"/>
    </location>
</feature>
<dbReference type="PANTHER" id="PTHR24148:SF73">
    <property type="entry name" value="HET DOMAIN PROTEIN (AFU_ORTHOLOGUE AFUA_8G01020)"/>
    <property type="match status" value="1"/>
</dbReference>
<keyword evidence="1" id="KW-0472">Membrane</keyword>
<dbReference type="Proteomes" id="UP000664132">
    <property type="component" value="Unassembled WGS sequence"/>
</dbReference>
<gene>
    <name evidence="3" type="ORF">IFR04_004122</name>
</gene>
<evidence type="ECO:0000259" key="2">
    <source>
        <dbReference type="Pfam" id="PF06985"/>
    </source>
</evidence>
<evidence type="ECO:0000313" key="4">
    <source>
        <dbReference type="Proteomes" id="UP000664132"/>
    </source>
</evidence>
<feature type="domain" description="Heterokaryon incompatibility" evidence="2">
    <location>
        <begin position="310"/>
        <end position="469"/>
    </location>
</feature>
<feature type="transmembrane region" description="Helical" evidence="1">
    <location>
        <begin position="179"/>
        <end position="198"/>
    </location>
</feature>
<feature type="transmembrane region" description="Helical" evidence="1">
    <location>
        <begin position="77"/>
        <end position="95"/>
    </location>
</feature>
<accession>A0A8H7WDD1</accession>
<organism evidence="3 4">
    <name type="scientific">Cadophora malorum</name>
    <dbReference type="NCBI Taxonomy" id="108018"/>
    <lineage>
        <taxon>Eukaryota</taxon>
        <taxon>Fungi</taxon>
        <taxon>Dikarya</taxon>
        <taxon>Ascomycota</taxon>
        <taxon>Pezizomycotina</taxon>
        <taxon>Leotiomycetes</taxon>
        <taxon>Helotiales</taxon>
        <taxon>Ploettnerulaceae</taxon>
        <taxon>Cadophora</taxon>
    </lineage>
</organism>